<evidence type="ECO:0000313" key="1">
    <source>
        <dbReference type="EMBL" id="GCC47878.1"/>
    </source>
</evidence>
<organism evidence="1 2">
    <name type="scientific">Chiloscyllium punctatum</name>
    <name type="common">Brownbanded bambooshark</name>
    <name type="synonym">Hemiscyllium punctatum</name>
    <dbReference type="NCBI Taxonomy" id="137246"/>
    <lineage>
        <taxon>Eukaryota</taxon>
        <taxon>Metazoa</taxon>
        <taxon>Chordata</taxon>
        <taxon>Craniata</taxon>
        <taxon>Vertebrata</taxon>
        <taxon>Chondrichthyes</taxon>
        <taxon>Elasmobranchii</taxon>
        <taxon>Galeomorphii</taxon>
        <taxon>Galeoidea</taxon>
        <taxon>Orectolobiformes</taxon>
        <taxon>Hemiscylliidae</taxon>
        <taxon>Chiloscyllium</taxon>
    </lineage>
</organism>
<dbReference type="AlphaFoldDB" id="A0A401TYZ4"/>
<keyword evidence="2" id="KW-1185">Reference proteome</keyword>
<gene>
    <name evidence="1" type="ORF">chiPu_0031844</name>
</gene>
<proteinExistence type="predicted"/>
<accession>A0A401TYZ4</accession>
<dbReference type="Proteomes" id="UP000287033">
    <property type="component" value="Unassembled WGS sequence"/>
</dbReference>
<dbReference type="EMBL" id="BEZZ01220560">
    <property type="protein sequence ID" value="GCC47878.1"/>
    <property type="molecule type" value="Genomic_DNA"/>
</dbReference>
<evidence type="ECO:0000313" key="2">
    <source>
        <dbReference type="Proteomes" id="UP000287033"/>
    </source>
</evidence>
<comment type="caution">
    <text evidence="1">The sequence shown here is derived from an EMBL/GenBank/DDBJ whole genome shotgun (WGS) entry which is preliminary data.</text>
</comment>
<name>A0A401TYZ4_CHIPU</name>
<reference evidence="1 2" key="1">
    <citation type="journal article" date="2018" name="Nat. Ecol. Evol.">
        <title>Shark genomes provide insights into elasmobranch evolution and the origin of vertebrates.</title>
        <authorList>
            <person name="Hara Y"/>
            <person name="Yamaguchi K"/>
            <person name="Onimaru K"/>
            <person name="Kadota M"/>
            <person name="Koyanagi M"/>
            <person name="Keeley SD"/>
            <person name="Tatsumi K"/>
            <person name="Tanaka K"/>
            <person name="Motone F"/>
            <person name="Kageyama Y"/>
            <person name="Nozu R"/>
            <person name="Adachi N"/>
            <person name="Nishimura O"/>
            <person name="Nakagawa R"/>
            <person name="Tanegashima C"/>
            <person name="Kiyatake I"/>
            <person name="Matsumoto R"/>
            <person name="Murakumo K"/>
            <person name="Nishida K"/>
            <person name="Terakita A"/>
            <person name="Kuratani S"/>
            <person name="Sato K"/>
            <person name="Hyodo S Kuraku.S."/>
        </authorList>
    </citation>
    <scope>NUCLEOTIDE SEQUENCE [LARGE SCALE GENOMIC DNA]</scope>
</reference>
<protein>
    <submittedName>
        <fullName evidence="1">Uncharacterized protein</fullName>
    </submittedName>
</protein>
<sequence length="76" mass="8642">MEAVPCDPLRSGDLALTQRWLPFSHLVFDLLPICVLHIDTQCPDRQHKASHRSQAVQAVRILQDRNRGLGTSWAVR</sequence>